<organism evidence="3 4">
    <name type="scientific">Favolaschia claudopus</name>
    <dbReference type="NCBI Taxonomy" id="2862362"/>
    <lineage>
        <taxon>Eukaryota</taxon>
        <taxon>Fungi</taxon>
        <taxon>Dikarya</taxon>
        <taxon>Basidiomycota</taxon>
        <taxon>Agaricomycotina</taxon>
        <taxon>Agaricomycetes</taxon>
        <taxon>Agaricomycetidae</taxon>
        <taxon>Agaricales</taxon>
        <taxon>Marasmiineae</taxon>
        <taxon>Mycenaceae</taxon>
        <taxon>Favolaschia</taxon>
    </lineage>
</organism>
<name>A0AAW0CZ25_9AGAR</name>
<evidence type="ECO:0000256" key="1">
    <source>
        <dbReference type="SAM" id="Phobius"/>
    </source>
</evidence>
<evidence type="ECO:0000313" key="4">
    <source>
        <dbReference type="Proteomes" id="UP001362999"/>
    </source>
</evidence>
<sequence>MDPTNLLKQTNTLRWENRLDRSANVSALCLFAWDYVLTFPQEVQYFWGSRWSFVKVLFFLNRYFTMVLVIFTVFCQWLLCSISNTTLNRIEMQSISLFCAFVVEVIMQVRLHAMYGHDKRLIFVVSLLCIGELMSMMSLSVAKCVKSVFTGLTQIPGAPWTLDFCNNVIPDHFYPYWIAFMLFDAIILVLVVRKAYMHYRKLPDKSWSNASLMTILIRDSVLYFLCNVVVFLGTTLLWRFGPTSLATIANSWSLVVPSTSAGRLLLNMRSSFKPSSDGISTTGLSVLGSLHIVCPESRMDKDTPIDDGSMSTLQYMENEEI</sequence>
<dbReference type="Proteomes" id="UP001362999">
    <property type="component" value="Unassembled WGS sequence"/>
</dbReference>
<keyword evidence="4" id="KW-1185">Reference proteome</keyword>
<reference evidence="3 4" key="1">
    <citation type="journal article" date="2024" name="J Genomics">
        <title>Draft genome sequencing and assembly of Favolaschia claudopus CIRM-BRFM 2984 isolated from oak limbs.</title>
        <authorList>
            <person name="Navarro D."/>
            <person name="Drula E."/>
            <person name="Chaduli D."/>
            <person name="Cazenave R."/>
            <person name="Ahrendt S."/>
            <person name="Wang J."/>
            <person name="Lipzen A."/>
            <person name="Daum C."/>
            <person name="Barry K."/>
            <person name="Grigoriev I.V."/>
            <person name="Favel A."/>
            <person name="Rosso M.N."/>
            <person name="Martin F."/>
        </authorList>
    </citation>
    <scope>NUCLEOTIDE SEQUENCE [LARGE SCALE GENOMIC DNA]</scope>
    <source>
        <strain evidence="3 4">CIRM-BRFM 2984</strain>
    </source>
</reference>
<feature type="transmembrane region" description="Helical" evidence="1">
    <location>
        <begin position="121"/>
        <end position="142"/>
    </location>
</feature>
<feature type="transmembrane region" description="Helical" evidence="1">
    <location>
        <begin position="91"/>
        <end position="109"/>
    </location>
</feature>
<protein>
    <recommendedName>
        <fullName evidence="2">DUF6533 domain-containing protein</fullName>
    </recommendedName>
</protein>
<feature type="transmembrane region" description="Helical" evidence="1">
    <location>
        <begin position="221"/>
        <end position="240"/>
    </location>
</feature>
<proteinExistence type="predicted"/>
<dbReference type="AlphaFoldDB" id="A0AAW0CZ25"/>
<feature type="domain" description="DUF6533" evidence="2">
    <location>
        <begin position="24"/>
        <end position="67"/>
    </location>
</feature>
<dbReference type="Pfam" id="PF20151">
    <property type="entry name" value="DUF6533"/>
    <property type="match status" value="1"/>
</dbReference>
<dbReference type="EMBL" id="JAWWNJ010000011">
    <property type="protein sequence ID" value="KAK7044535.1"/>
    <property type="molecule type" value="Genomic_DNA"/>
</dbReference>
<keyword evidence="1" id="KW-1133">Transmembrane helix</keyword>
<evidence type="ECO:0000259" key="2">
    <source>
        <dbReference type="Pfam" id="PF20151"/>
    </source>
</evidence>
<keyword evidence="1" id="KW-0472">Membrane</keyword>
<comment type="caution">
    <text evidence="3">The sequence shown here is derived from an EMBL/GenBank/DDBJ whole genome shotgun (WGS) entry which is preliminary data.</text>
</comment>
<feature type="transmembrane region" description="Helical" evidence="1">
    <location>
        <begin position="59"/>
        <end position="79"/>
    </location>
</feature>
<keyword evidence="1" id="KW-0812">Transmembrane</keyword>
<accession>A0AAW0CZ25</accession>
<dbReference type="InterPro" id="IPR045340">
    <property type="entry name" value="DUF6533"/>
</dbReference>
<gene>
    <name evidence="3" type="ORF">R3P38DRAFT_2879328</name>
</gene>
<feature type="transmembrane region" description="Helical" evidence="1">
    <location>
        <begin position="173"/>
        <end position="192"/>
    </location>
</feature>
<evidence type="ECO:0000313" key="3">
    <source>
        <dbReference type="EMBL" id="KAK7044535.1"/>
    </source>
</evidence>